<reference evidence="2 3" key="1">
    <citation type="submission" date="2020-02" db="EMBL/GenBank/DDBJ databases">
        <authorList>
            <person name="Ma Q."/>
            <person name="Huang Y."/>
            <person name="Song X."/>
            <person name="Pei D."/>
        </authorList>
    </citation>
    <scope>NUCLEOTIDE SEQUENCE [LARGE SCALE GENOMIC DNA]</scope>
    <source>
        <strain evidence="2">Sxm20200214</strain>
        <tissue evidence="2">Leaf</tissue>
    </source>
</reference>
<sequence>MVETRLQERSLTEQVDEIRSLHELLAAEFKSRADSLDSRFDRLEALMFNTSSQHQAPGKAPMDPSPSNPPTPQTDHQTHQI</sequence>
<evidence type="ECO:0000313" key="3">
    <source>
        <dbReference type="Proteomes" id="UP000886595"/>
    </source>
</evidence>
<keyword evidence="3" id="KW-1185">Reference proteome</keyword>
<proteinExistence type="predicted"/>
<dbReference type="OrthoDB" id="1742322at2759"/>
<feature type="compositionally biased region" description="Pro residues" evidence="1">
    <location>
        <begin position="63"/>
        <end position="72"/>
    </location>
</feature>
<feature type="region of interest" description="Disordered" evidence="1">
    <location>
        <begin position="48"/>
        <end position="81"/>
    </location>
</feature>
<dbReference type="AlphaFoldDB" id="A0A8X7P1S3"/>
<organism evidence="2 3">
    <name type="scientific">Brassica carinata</name>
    <name type="common">Ethiopian mustard</name>
    <name type="synonym">Abyssinian cabbage</name>
    <dbReference type="NCBI Taxonomy" id="52824"/>
    <lineage>
        <taxon>Eukaryota</taxon>
        <taxon>Viridiplantae</taxon>
        <taxon>Streptophyta</taxon>
        <taxon>Embryophyta</taxon>
        <taxon>Tracheophyta</taxon>
        <taxon>Spermatophyta</taxon>
        <taxon>Magnoliopsida</taxon>
        <taxon>eudicotyledons</taxon>
        <taxon>Gunneridae</taxon>
        <taxon>Pentapetalae</taxon>
        <taxon>rosids</taxon>
        <taxon>malvids</taxon>
        <taxon>Brassicales</taxon>
        <taxon>Brassicaceae</taxon>
        <taxon>Brassiceae</taxon>
        <taxon>Brassica</taxon>
    </lineage>
</organism>
<dbReference type="Proteomes" id="UP000886595">
    <property type="component" value="Unassembled WGS sequence"/>
</dbReference>
<gene>
    <name evidence="2" type="ORF">Bca52824_095862</name>
</gene>
<evidence type="ECO:0000313" key="2">
    <source>
        <dbReference type="EMBL" id="KAG2242293.1"/>
    </source>
</evidence>
<accession>A0A8X7P1S3</accession>
<evidence type="ECO:0000256" key="1">
    <source>
        <dbReference type="SAM" id="MobiDB-lite"/>
    </source>
</evidence>
<comment type="caution">
    <text evidence="2">The sequence shown here is derived from an EMBL/GenBank/DDBJ whole genome shotgun (WGS) entry which is preliminary data.</text>
</comment>
<protein>
    <submittedName>
        <fullName evidence="2">Uncharacterized protein</fullName>
    </submittedName>
</protein>
<name>A0A8X7P1S3_BRACI</name>
<dbReference type="EMBL" id="JAAMPC010000543">
    <property type="protein sequence ID" value="KAG2242293.1"/>
    <property type="molecule type" value="Genomic_DNA"/>
</dbReference>